<dbReference type="KEGG" id="els:105008735"/>
<evidence type="ECO:0000313" key="8">
    <source>
        <dbReference type="EMBL" id="ACO14214.1"/>
    </source>
</evidence>
<keyword evidence="6" id="KW-0732">Signal</keyword>
<dbReference type="GeneID" id="105008735"/>
<dbReference type="InterPro" id="IPR051496">
    <property type="entry name" value="H-rev107_PLA/AT"/>
</dbReference>
<keyword evidence="4" id="KW-0443">Lipid metabolism</keyword>
<dbReference type="RefSeq" id="NP_001290789.1">
    <property type="nucleotide sequence ID" value="NM_001303860.1"/>
</dbReference>
<dbReference type="InterPro" id="IPR007053">
    <property type="entry name" value="LRAT_dom"/>
</dbReference>
<reference evidence="8" key="1">
    <citation type="journal article" date="2010" name="BMC Genomics">
        <title>Salmo salar and Esox lucius full-length cDNA sequences reveal changes in evolutionary pressures on a post-tetraploidization genome.</title>
        <authorList>
            <person name="Leong J.S."/>
            <person name="Jantzen S.G."/>
            <person name="von Schalburg K.R."/>
            <person name="Cooper G.A."/>
            <person name="Messmer A.M."/>
            <person name="Liao N.Y."/>
            <person name="Munro S."/>
            <person name="Moore R."/>
            <person name="Holt R.A."/>
            <person name="Jones S.J."/>
            <person name="Davidson W.S."/>
            <person name="Koop B.F."/>
        </authorList>
    </citation>
    <scope>NUCLEOTIDE SEQUENCE</scope>
    <source>
        <tissue evidence="8">Head kidney</tissue>
    </source>
</reference>
<feature type="compositionally biased region" description="Basic and acidic residues" evidence="5">
    <location>
        <begin position="174"/>
        <end position="193"/>
    </location>
</feature>
<dbReference type="GO" id="GO:0016410">
    <property type="term" value="F:N-acyltransferase activity"/>
    <property type="evidence" value="ECO:0007669"/>
    <property type="project" value="TreeGrafter"/>
</dbReference>
<feature type="compositionally biased region" description="Polar residues" evidence="5">
    <location>
        <begin position="199"/>
        <end position="208"/>
    </location>
</feature>
<dbReference type="GO" id="GO:0005737">
    <property type="term" value="C:cytoplasm"/>
    <property type="evidence" value="ECO:0007669"/>
    <property type="project" value="TreeGrafter"/>
</dbReference>
<keyword evidence="2" id="KW-0808">Transferase</keyword>
<feature type="signal peptide" evidence="6">
    <location>
        <begin position="1"/>
        <end position="22"/>
    </location>
</feature>
<proteinExistence type="evidence at transcript level"/>
<name>C1BYW1_ESOLU</name>
<evidence type="ECO:0000256" key="1">
    <source>
        <dbReference type="ARBA" id="ARBA00007824"/>
    </source>
</evidence>
<dbReference type="EMBL" id="BT079790">
    <property type="protein sequence ID" value="ACO14214.1"/>
    <property type="molecule type" value="mRNA"/>
</dbReference>
<evidence type="ECO:0000256" key="6">
    <source>
        <dbReference type="SAM" id="SignalP"/>
    </source>
</evidence>
<evidence type="ECO:0000259" key="7">
    <source>
        <dbReference type="PROSITE" id="PS51934"/>
    </source>
</evidence>
<evidence type="ECO:0000256" key="2">
    <source>
        <dbReference type="ARBA" id="ARBA00022679"/>
    </source>
</evidence>
<sequence length="208" mass="23641">MLRMKLILILSVLLQLTILVEGKAVPVSETDKKEQYTFGDIIAFPRLPLKRNGALYTYAHYAIYVGDKEFLHKKTGEDISHITGVPVSKLLKYGLSSCIFGKLSDEGGNHRKDNYLDGQISKRNDDEIVEDINNLFNNCGKRHPTKNNCEHLATHLRYGEKHFQQNNTALQKLLKKDEEPVQEKTPKSKRDFPEWLIETSANQASSAA</sequence>
<gene>
    <name evidence="8" type="primary">HRSL2</name>
</gene>
<dbReference type="Pfam" id="PF04970">
    <property type="entry name" value="LRAT"/>
    <property type="match status" value="1"/>
</dbReference>
<protein>
    <submittedName>
        <fullName evidence="8">HRAS-like suppressor 2</fullName>
    </submittedName>
</protein>
<dbReference type="GO" id="GO:0004623">
    <property type="term" value="F:phospholipase A2 activity"/>
    <property type="evidence" value="ECO:0007669"/>
    <property type="project" value="TreeGrafter"/>
</dbReference>
<comment type="similarity">
    <text evidence="1">Belongs to the H-rev107 family.</text>
</comment>
<organism evidence="8">
    <name type="scientific">Esox lucius</name>
    <name type="common">Northern pike</name>
    <dbReference type="NCBI Taxonomy" id="8010"/>
    <lineage>
        <taxon>Eukaryota</taxon>
        <taxon>Metazoa</taxon>
        <taxon>Chordata</taxon>
        <taxon>Craniata</taxon>
        <taxon>Vertebrata</taxon>
        <taxon>Euteleostomi</taxon>
        <taxon>Actinopterygii</taxon>
        <taxon>Neopterygii</taxon>
        <taxon>Teleostei</taxon>
        <taxon>Protacanthopterygii</taxon>
        <taxon>Esociformes</taxon>
        <taxon>Esocidae</taxon>
        <taxon>Esox</taxon>
    </lineage>
</organism>
<feature type="domain" description="LRAT" evidence="7">
    <location>
        <begin position="50"/>
        <end position="165"/>
    </location>
</feature>
<evidence type="ECO:0000256" key="5">
    <source>
        <dbReference type="SAM" id="MobiDB-lite"/>
    </source>
</evidence>
<dbReference type="AlphaFoldDB" id="C1BYW1"/>
<dbReference type="PANTHER" id="PTHR13943:SF79">
    <property type="entry name" value="HYPOTHETICAL LOC794087"/>
    <property type="match status" value="1"/>
</dbReference>
<reference evidence="8" key="2">
    <citation type="submission" date="2010-07" db="EMBL/GenBank/DDBJ databases">
        <title>Esox lucius ESTs and full-length cDNAs.</title>
        <authorList>
            <consortium name="cGRASP (B.F. Koop &amp; W.S. Davidson)"/>
            <person name="Leong J."/>
            <person name="Jantzen S."/>
            <person name="Cooper G."/>
            <person name="Davidson W.S."/>
            <person name="Koop B.F."/>
        </authorList>
    </citation>
    <scope>NUCLEOTIDE SEQUENCE</scope>
    <source>
        <tissue evidence="8">Head kidney</tissue>
    </source>
</reference>
<evidence type="ECO:0000256" key="4">
    <source>
        <dbReference type="ARBA" id="ARBA00023098"/>
    </source>
</evidence>
<dbReference type="PANTHER" id="PTHR13943">
    <property type="entry name" value="HRAS-LIKE SUPPRESSOR - RELATED"/>
    <property type="match status" value="1"/>
</dbReference>
<accession>C1BYW1</accession>
<feature type="region of interest" description="Disordered" evidence="5">
    <location>
        <begin position="174"/>
        <end position="208"/>
    </location>
</feature>
<dbReference type="GO" id="GO:0070292">
    <property type="term" value="P:N-acylphosphatidylethanolamine metabolic process"/>
    <property type="evidence" value="ECO:0007669"/>
    <property type="project" value="TreeGrafter"/>
</dbReference>
<feature type="chain" id="PRO_5002905073" evidence="6">
    <location>
        <begin position="23"/>
        <end position="208"/>
    </location>
</feature>
<keyword evidence="3" id="KW-0378">Hydrolase</keyword>
<dbReference type="GO" id="GO:0008970">
    <property type="term" value="F:phospholipase A1 activity"/>
    <property type="evidence" value="ECO:0007669"/>
    <property type="project" value="TreeGrafter"/>
</dbReference>
<evidence type="ECO:0000256" key="3">
    <source>
        <dbReference type="ARBA" id="ARBA00022801"/>
    </source>
</evidence>
<dbReference type="Gene3D" id="3.90.1720.10">
    <property type="entry name" value="endopeptidase domain like (from Nostoc punctiforme)"/>
    <property type="match status" value="1"/>
</dbReference>
<dbReference type="PROSITE" id="PS51934">
    <property type="entry name" value="LRAT"/>
    <property type="match status" value="1"/>
</dbReference>